<gene>
    <name evidence="2" type="ORF">HOLleu_22920</name>
</gene>
<dbReference type="EMBL" id="JAIZAY010000011">
    <property type="protein sequence ID" value="KAJ8032854.1"/>
    <property type="molecule type" value="Genomic_DNA"/>
</dbReference>
<keyword evidence="1" id="KW-0472">Membrane</keyword>
<reference evidence="2" key="1">
    <citation type="submission" date="2021-10" db="EMBL/GenBank/DDBJ databases">
        <title>Tropical sea cucumber genome reveals ecological adaptation and Cuvierian tubules defense mechanism.</title>
        <authorList>
            <person name="Chen T."/>
        </authorList>
    </citation>
    <scope>NUCLEOTIDE SEQUENCE</scope>
    <source>
        <strain evidence="2">Nanhai2018</strain>
        <tissue evidence="2">Muscle</tissue>
    </source>
</reference>
<keyword evidence="1" id="KW-1133">Transmembrane helix</keyword>
<dbReference type="Proteomes" id="UP001152320">
    <property type="component" value="Chromosome 11"/>
</dbReference>
<evidence type="ECO:0000256" key="1">
    <source>
        <dbReference type="SAM" id="Phobius"/>
    </source>
</evidence>
<organism evidence="2 3">
    <name type="scientific">Holothuria leucospilota</name>
    <name type="common">Black long sea cucumber</name>
    <name type="synonym">Mertensiothuria leucospilota</name>
    <dbReference type="NCBI Taxonomy" id="206669"/>
    <lineage>
        <taxon>Eukaryota</taxon>
        <taxon>Metazoa</taxon>
        <taxon>Echinodermata</taxon>
        <taxon>Eleutherozoa</taxon>
        <taxon>Echinozoa</taxon>
        <taxon>Holothuroidea</taxon>
        <taxon>Aspidochirotacea</taxon>
        <taxon>Aspidochirotida</taxon>
        <taxon>Holothuriidae</taxon>
        <taxon>Holothuria</taxon>
    </lineage>
</organism>
<name>A0A9Q1BUJ2_HOLLE</name>
<protein>
    <recommendedName>
        <fullName evidence="4">Protein quiver</fullName>
    </recommendedName>
</protein>
<keyword evidence="1" id="KW-0812">Transmembrane</keyword>
<accession>A0A9Q1BUJ2</accession>
<evidence type="ECO:0000313" key="2">
    <source>
        <dbReference type="EMBL" id="KAJ8032854.1"/>
    </source>
</evidence>
<proteinExistence type="predicted"/>
<dbReference type="AlphaFoldDB" id="A0A9Q1BUJ2"/>
<evidence type="ECO:0008006" key="4">
    <source>
        <dbReference type="Google" id="ProtNLM"/>
    </source>
</evidence>
<keyword evidence="3" id="KW-1185">Reference proteome</keyword>
<evidence type="ECO:0000313" key="3">
    <source>
        <dbReference type="Proteomes" id="UP001152320"/>
    </source>
</evidence>
<comment type="caution">
    <text evidence="2">The sequence shown here is derived from an EMBL/GenBank/DDBJ whole genome shotgun (WGS) entry which is preliminary data.</text>
</comment>
<sequence>MQRHEHSNIRLRLATIFIKFLNVVIEPRGNFQLKRNCSSIQCKEKMPSTGTFSLTICFAVLLTVRALQCYNKIEYDCSPSGPVCDAFPQTSMTVTECDSDVTMCGLINIGATAEDYKLHTSIASCLPQEDGVSLTSGCYGREDLEKIYPDKGKELNQLERVYRVTLDPVEICICDGNLCNGSIKSVSSISIIITSVVISFMLFN</sequence>
<feature type="transmembrane region" description="Helical" evidence="1">
    <location>
        <begin position="185"/>
        <end position="203"/>
    </location>
</feature>